<reference evidence="1 2" key="1">
    <citation type="submission" date="2016-01" db="EMBL/GenBank/DDBJ databases">
        <authorList>
            <person name="Oliw E.H."/>
        </authorList>
    </citation>
    <scope>NUCLEOTIDE SEQUENCE [LARGE SCALE GENOMIC DNA]</scope>
    <source>
        <strain evidence="1">LMG 27134</strain>
    </source>
</reference>
<organism evidence="1 2">
    <name type="scientific">Caballeronia udeis</name>
    <dbReference type="NCBI Taxonomy" id="1232866"/>
    <lineage>
        <taxon>Bacteria</taxon>
        <taxon>Pseudomonadati</taxon>
        <taxon>Pseudomonadota</taxon>
        <taxon>Betaproteobacteria</taxon>
        <taxon>Burkholderiales</taxon>
        <taxon>Burkholderiaceae</taxon>
        <taxon>Caballeronia</taxon>
    </lineage>
</organism>
<protein>
    <submittedName>
        <fullName evidence="1">Uncharacterized protein</fullName>
    </submittedName>
</protein>
<evidence type="ECO:0000313" key="1">
    <source>
        <dbReference type="EMBL" id="SAL67372.1"/>
    </source>
</evidence>
<gene>
    <name evidence="1" type="ORF">AWB69_07725</name>
</gene>
<evidence type="ECO:0000313" key="2">
    <source>
        <dbReference type="Proteomes" id="UP000054683"/>
    </source>
</evidence>
<name>A0A158JEU2_9BURK</name>
<dbReference type="AlphaFoldDB" id="A0A158JEU2"/>
<dbReference type="EMBL" id="FCOK02000084">
    <property type="protein sequence ID" value="SAL67372.1"/>
    <property type="molecule type" value="Genomic_DNA"/>
</dbReference>
<accession>A0A158JEU2</accession>
<dbReference type="Proteomes" id="UP000054683">
    <property type="component" value="Unassembled WGS sequence"/>
</dbReference>
<proteinExistence type="predicted"/>
<sequence length="116" mass="13023">MSGKADEGAFVFDNPMAGYGAKLTPERQTDDACERRVVAACCPTRRAQIDRRVKTQNDLVFRCREADVTRFEGSIFSNVTFGVRFHTTRKRQPRMLVAAVQSTSPRGFGRKVQSCC</sequence>